<proteinExistence type="predicted"/>
<organism evidence="1 2">
    <name type="scientific">Gossypium australe</name>
    <dbReference type="NCBI Taxonomy" id="47621"/>
    <lineage>
        <taxon>Eukaryota</taxon>
        <taxon>Viridiplantae</taxon>
        <taxon>Streptophyta</taxon>
        <taxon>Embryophyta</taxon>
        <taxon>Tracheophyta</taxon>
        <taxon>Spermatophyta</taxon>
        <taxon>Magnoliopsida</taxon>
        <taxon>eudicotyledons</taxon>
        <taxon>Gunneridae</taxon>
        <taxon>Pentapetalae</taxon>
        <taxon>rosids</taxon>
        <taxon>malvids</taxon>
        <taxon>Malvales</taxon>
        <taxon>Malvaceae</taxon>
        <taxon>Malvoideae</taxon>
        <taxon>Gossypium</taxon>
    </lineage>
</organism>
<evidence type="ECO:0000313" key="2">
    <source>
        <dbReference type="Proteomes" id="UP000325315"/>
    </source>
</evidence>
<name>A0A5B6UWJ8_9ROSI</name>
<gene>
    <name evidence="1" type="ORF">EPI10_027598</name>
</gene>
<dbReference type="AlphaFoldDB" id="A0A5B6UWJ8"/>
<comment type="caution">
    <text evidence="1">The sequence shown here is derived from an EMBL/GenBank/DDBJ whole genome shotgun (WGS) entry which is preliminary data.</text>
</comment>
<reference evidence="2" key="1">
    <citation type="journal article" date="2019" name="Plant Biotechnol. J.">
        <title>Genome sequencing of the Australian wild diploid species Gossypium australe highlights disease resistance and delayed gland morphogenesis.</title>
        <authorList>
            <person name="Cai Y."/>
            <person name="Cai X."/>
            <person name="Wang Q."/>
            <person name="Wang P."/>
            <person name="Zhang Y."/>
            <person name="Cai C."/>
            <person name="Xu Y."/>
            <person name="Wang K."/>
            <person name="Zhou Z."/>
            <person name="Wang C."/>
            <person name="Geng S."/>
            <person name="Li B."/>
            <person name="Dong Q."/>
            <person name="Hou Y."/>
            <person name="Wang H."/>
            <person name="Ai P."/>
            <person name="Liu Z."/>
            <person name="Yi F."/>
            <person name="Sun M."/>
            <person name="An G."/>
            <person name="Cheng J."/>
            <person name="Zhang Y."/>
            <person name="Shi Q."/>
            <person name="Xie Y."/>
            <person name="Shi X."/>
            <person name="Chang Y."/>
            <person name="Huang F."/>
            <person name="Chen Y."/>
            <person name="Hong S."/>
            <person name="Mi L."/>
            <person name="Sun Q."/>
            <person name="Zhang L."/>
            <person name="Zhou B."/>
            <person name="Peng R."/>
            <person name="Zhang X."/>
            <person name="Liu F."/>
        </authorList>
    </citation>
    <scope>NUCLEOTIDE SEQUENCE [LARGE SCALE GENOMIC DNA]</scope>
    <source>
        <strain evidence="2">cv. PA1801</strain>
    </source>
</reference>
<dbReference type="PANTHER" id="PTHR33223:SF8">
    <property type="entry name" value="OS04G0172440 PROTEIN"/>
    <property type="match status" value="1"/>
</dbReference>
<dbReference type="Proteomes" id="UP000325315">
    <property type="component" value="Unassembled WGS sequence"/>
</dbReference>
<accession>A0A5B6UWJ8</accession>
<dbReference type="PANTHER" id="PTHR33223">
    <property type="entry name" value="CCHC-TYPE DOMAIN-CONTAINING PROTEIN"/>
    <property type="match status" value="1"/>
</dbReference>
<sequence length="269" mass="30189">MDQRLEQIQKEVQDQVQAELQAQLVKVQQDMIEKMLESQRNMTAQITQMVQRLEGFMERGKGPMTITGGENEGIPSGSALPHVSSPHEEYPRGPSITIRPPQGQANVGPPINFHVGSGSNPGDDPINPIVPDFDIMEKEGTKAESSRQIEDRYKWLEEKVKAIENAETHYGVDIKELSLVPNLVLPPKFKTPDFEKYNGTSCPGAHLKMFSRQMVGYADNEKLLIHYFQESLVGAAAKWYDQLSSTQIKTWKDLASFHETLWPCGGHST</sequence>
<protein>
    <submittedName>
        <fullName evidence="1">Intersectin-1-like</fullName>
    </submittedName>
</protein>
<evidence type="ECO:0000313" key="1">
    <source>
        <dbReference type="EMBL" id="KAA3460986.1"/>
    </source>
</evidence>
<keyword evidence="2" id="KW-1185">Reference proteome</keyword>
<dbReference type="EMBL" id="SMMG02000009">
    <property type="protein sequence ID" value="KAA3460986.1"/>
    <property type="molecule type" value="Genomic_DNA"/>
</dbReference>